<keyword evidence="3" id="KW-1185">Reference proteome</keyword>
<dbReference type="InterPro" id="IPR037171">
    <property type="entry name" value="NagB/RpiA_transferase-like"/>
</dbReference>
<dbReference type="SUPFAM" id="SSF100950">
    <property type="entry name" value="NagB/RpiA/CoA transferase-like"/>
    <property type="match status" value="1"/>
</dbReference>
<accession>A0AAE3ZLD5</accession>
<dbReference type="PANTHER" id="PTHR13017">
    <property type="entry name" value="5-FORMYLTETRAHYDROFOLATE CYCLO-LIGASE-RELATED"/>
    <property type="match status" value="1"/>
</dbReference>
<reference evidence="2 3" key="1">
    <citation type="submission" date="2023-07" db="EMBL/GenBank/DDBJ databases">
        <title>Sequencing the genomes of 1000 actinobacteria strains.</title>
        <authorList>
            <person name="Klenk H.-P."/>
        </authorList>
    </citation>
    <scope>NUCLEOTIDE SEQUENCE [LARGE SCALE GENOMIC DNA]</scope>
    <source>
        <strain evidence="2 3">DSM 44711</strain>
    </source>
</reference>
<dbReference type="AlphaFoldDB" id="A0AAE3ZLD5"/>
<feature type="region of interest" description="Disordered" evidence="1">
    <location>
        <begin position="1"/>
        <end position="22"/>
    </location>
</feature>
<gene>
    <name evidence="2" type="ORF">J2S44_001746</name>
</gene>
<evidence type="ECO:0000256" key="1">
    <source>
        <dbReference type="SAM" id="MobiDB-lite"/>
    </source>
</evidence>
<dbReference type="Proteomes" id="UP001183629">
    <property type="component" value="Unassembled WGS sequence"/>
</dbReference>
<dbReference type="RefSeq" id="WP_374727817.1">
    <property type="nucleotide sequence ID" value="NZ_JAVDYC010000001.1"/>
</dbReference>
<dbReference type="InterPro" id="IPR024185">
    <property type="entry name" value="FTHF_cligase-like_sf"/>
</dbReference>
<dbReference type="PANTHER" id="PTHR13017:SF0">
    <property type="entry name" value="METHENYLTETRAHYDROFOLATE SYNTHASE DOMAIN-CONTAINING PROTEIN"/>
    <property type="match status" value="1"/>
</dbReference>
<dbReference type="GO" id="GO:0005737">
    <property type="term" value="C:cytoplasm"/>
    <property type="evidence" value="ECO:0007669"/>
    <property type="project" value="TreeGrafter"/>
</dbReference>
<evidence type="ECO:0000313" key="3">
    <source>
        <dbReference type="Proteomes" id="UP001183629"/>
    </source>
</evidence>
<evidence type="ECO:0000313" key="2">
    <source>
        <dbReference type="EMBL" id="MDR7321496.1"/>
    </source>
</evidence>
<protein>
    <submittedName>
        <fullName evidence="2">Uncharacterized protein</fullName>
    </submittedName>
</protein>
<name>A0AAE3ZLD5_9ACTN</name>
<proteinExistence type="predicted"/>
<dbReference type="EMBL" id="JAVDYC010000001">
    <property type="protein sequence ID" value="MDR7321496.1"/>
    <property type="molecule type" value="Genomic_DNA"/>
</dbReference>
<organism evidence="2 3">
    <name type="scientific">Catenuloplanes niger</name>
    <dbReference type="NCBI Taxonomy" id="587534"/>
    <lineage>
        <taxon>Bacteria</taxon>
        <taxon>Bacillati</taxon>
        <taxon>Actinomycetota</taxon>
        <taxon>Actinomycetes</taxon>
        <taxon>Micromonosporales</taxon>
        <taxon>Micromonosporaceae</taxon>
        <taxon>Catenuloplanes</taxon>
    </lineage>
</organism>
<comment type="caution">
    <text evidence="2">The sequence shown here is derived from an EMBL/GenBank/DDBJ whole genome shotgun (WGS) entry which is preliminary data.</text>
</comment>
<dbReference type="InterPro" id="IPR002698">
    <property type="entry name" value="FTHF_cligase"/>
</dbReference>
<sequence length="72" mass="8018">MVTTVHETQVRPAGDIPTTSHDVPLDLIVTPSRVIDCRPHRPARATGRIDWADLTEEKIAAIPLLQQLRKSL</sequence>
<dbReference type="Gene3D" id="3.40.50.10420">
    <property type="entry name" value="NagB/RpiA/CoA transferase-like"/>
    <property type="match status" value="1"/>
</dbReference>